<reference evidence="3" key="3">
    <citation type="submission" date="2014-09" db="EMBL/GenBank/DDBJ databases">
        <authorList>
            <person name="Magalhaes I.L.F."/>
            <person name="Oliveira U."/>
            <person name="Santos F.R."/>
            <person name="Vidigal T.H.D.A."/>
            <person name="Brescovit A.D."/>
            <person name="Santos A.J."/>
        </authorList>
    </citation>
    <scope>NUCLEOTIDE SEQUENCE</scope>
</reference>
<evidence type="ECO:0000313" key="2">
    <source>
        <dbReference type="EMBL" id="JAG38261.1"/>
    </source>
</evidence>
<sequence length="255" mass="30214">MASALQYVTVNVPHQPRKGFRREFEENPAAVEPNGQRVRRELKSLQDRLSTYYLRHREERERHRFNLLRNLNQLDLYWFEYDSFDRAMFRFRCAWMNHLVDETIEQLLGATAGVLKDLWCMEYEVEYISNELTDRLILDTSMPEYEKSMLGKELYQFRQDAKAHIQEVDNFNYELRELLRGTNLKKLRGLSKEEYKERIHEIIAFIEAAEVPLRVFKTVGFAMQKTEELPSETTDNGGVYGVSGPLENDYPADEP</sequence>
<dbReference type="AlphaFoldDB" id="A0A0A9Z300"/>
<gene>
    <name evidence="2" type="ORF">CM83_2852</name>
</gene>
<feature type="region of interest" description="Disordered" evidence="1">
    <location>
        <begin position="227"/>
        <end position="255"/>
    </location>
</feature>
<protein>
    <submittedName>
        <fullName evidence="2">Uncharacterized protein</fullName>
    </submittedName>
</protein>
<evidence type="ECO:0000256" key="1">
    <source>
        <dbReference type="SAM" id="MobiDB-lite"/>
    </source>
</evidence>
<dbReference type="EMBL" id="GBHO01005343">
    <property type="protein sequence ID" value="JAG38261.1"/>
    <property type="molecule type" value="Transcribed_RNA"/>
</dbReference>
<accession>A0A0A9Z300</accession>
<name>A0A0A9Z300_LYGHE</name>
<evidence type="ECO:0000313" key="3">
    <source>
        <dbReference type="EMBL" id="JAG51890.1"/>
    </source>
</evidence>
<dbReference type="EMBL" id="GBRD01013936">
    <property type="protein sequence ID" value="JAG51890.1"/>
    <property type="molecule type" value="Transcribed_RNA"/>
</dbReference>
<proteinExistence type="predicted"/>
<organism evidence="2">
    <name type="scientific">Lygus hesperus</name>
    <name type="common">Western plant bug</name>
    <dbReference type="NCBI Taxonomy" id="30085"/>
    <lineage>
        <taxon>Eukaryota</taxon>
        <taxon>Metazoa</taxon>
        <taxon>Ecdysozoa</taxon>
        <taxon>Arthropoda</taxon>
        <taxon>Hexapoda</taxon>
        <taxon>Insecta</taxon>
        <taxon>Pterygota</taxon>
        <taxon>Neoptera</taxon>
        <taxon>Paraneoptera</taxon>
        <taxon>Hemiptera</taxon>
        <taxon>Heteroptera</taxon>
        <taxon>Panheteroptera</taxon>
        <taxon>Cimicomorpha</taxon>
        <taxon>Miridae</taxon>
        <taxon>Mirini</taxon>
        <taxon>Lygus</taxon>
    </lineage>
</organism>
<reference evidence="2" key="2">
    <citation type="submission" date="2014-07" db="EMBL/GenBank/DDBJ databases">
        <authorList>
            <person name="Hull J."/>
        </authorList>
    </citation>
    <scope>NUCLEOTIDE SEQUENCE</scope>
</reference>
<reference evidence="2" key="1">
    <citation type="journal article" date="2014" name="PLoS ONE">
        <title>Transcriptome-Based Identification of ABC Transporters in the Western Tarnished Plant Bug Lygus hesperus.</title>
        <authorList>
            <person name="Hull J.J."/>
            <person name="Chaney K."/>
            <person name="Geib S.M."/>
            <person name="Fabrick J.A."/>
            <person name="Brent C.S."/>
            <person name="Walsh D."/>
            <person name="Lavine L.C."/>
        </authorList>
    </citation>
    <scope>NUCLEOTIDE SEQUENCE</scope>
</reference>